<dbReference type="Proteomes" id="UP001196413">
    <property type="component" value="Unassembled WGS sequence"/>
</dbReference>
<keyword evidence="2" id="KW-1185">Reference proteome</keyword>
<evidence type="ECO:0000313" key="2">
    <source>
        <dbReference type="Proteomes" id="UP001196413"/>
    </source>
</evidence>
<organism evidence="1 2">
    <name type="scientific">Parelaphostrongylus tenuis</name>
    <name type="common">Meningeal worm</name>
    <dbReference type="NCBI Taxonomy" id="148309"/>
    <lineage>
        <taxon>Eukaryota</taxon>
        <taxon>Metazoa</taxon>
        <taxon>Ecdysozoa</taxon>
        <taxon>Nematoda</taxon>
        <taxon>Chromadorea</taxon>
        <taxon>Rhabditida</taxon>
        <taxon>Rhabditina</taxon>
        <taxon>Rhabditomorpha</taxon>
        <taxon>Strongyloidea</taxon>
        <taxon>Metastrongylidae</taxon>
        <taxon>Parelaphostrongylus</taxon>
    </lineage>
</organism>
<sequence length="81" mass="9819">MGVTSRKSDKIFVFSMLSTVDFHLNSEDRIGRKNWENYERDEAERKNAMKPEQLHNVKTNYCLAIYKVHEEERRHQFVLHH</sequence>
<evidence type="ECO:0000313" key="1">
    <source>
        <dbReference type="EMBL" id="KAJ1359910.1"/>
    </source>
</evidence>
<accession>A0AAD5MJV3</accession>
<comment type="caution">
    <text evidence="1">The sequence shown here is derived from an EMBL/GenBank/DDBJ whole genome shotgun (WGS) entry which is preliminary data.</text>
</comment>
<name>A0AAD5MJV3_PARTN</name>
<protein>
    <submittedName>
        <fullName evidence="1">Uncharacterized protein</fullName>
    </submittedName>
</protein>
<dbReference type="EMBL" id="JAHQIW010003728">
    <property type="protein sequence ID" value="KAJ1359910.1"/>
    <property type="molecule type" value="Genomic_DNA"/>
</dbReference>
<gene>
    <name evidence="1" type="ORF">KIN20_018736</name>
</gene>
<dbReference type="AlphaFoldDB" id="A0AAD5MJV3"/>
<reference evidence="1" key="1">
    <citation type="submission" date="2021-06" db="EMBL/GenBank/DDBJ databases">
        <title>Parelaphostrongylus tenuis whole genome reference sequence.</title>
        <authorList>
            <person name="Garwood T.J."/>
            <person name="Larsen P.A."/>
            <person name="Fountain-Jones N.M."/>
            <person name="Garbe J.R."/>
            <person name="Macchietto M.G."/>
            <person name="Kania S.A."/>
            <person name="Gerhold R.W."/>
            <person name="Richards J.E."/>
            <person name="Wolf T.M."/>
        </authorList>
    </citation>
    <scope>NUCLEOTIDE SEQUENCE</scope>
    <source>
        <strain evidence="1">MNPRO001-30</strain>
        <tissue evidence="1">Meninges</tissue>
    </source>
</reference>
<proteinExistence type="predicted"/>